<organism evidence="10 11">
    <name type="scientific">Xiashengella succiniciproducens</name>
    <dbReference type="NCBI Taxonomy" id="2949635"/>
    <lineage>
        <taxon>Bacteria</taxon>
        <taxon>Pseudomonadati</taxon>
        <taxon>Bacteroidota</taxon>
        <taxon>Bacteroidia</taxon>
        <taxon>Marinilabiliales</taxon>
        <taxon>Marinilabiliaceae</taxon>
        <taxon>Xiashengella</taxon>
    </lineage>
</organism>
<feature type="transmembrane region" description="Helical" evidence="8">
    <location>
        <begin position="100"/>
        <end position="119"/>
    </location>
</feature>
<evidence type="ECO:0000259" key="9">
    <source>
        <dbReference type="PROSITE" id="PS51202"/>
    </source>
</evidence>
<dbReference type="Gene3D" id="3.30.70.1450">
    <property type="entry name" value="Regulator of K+ conductance, C-terminal domain"/>
    <property type="match status" value="2"/>
</dbReference>
<dbReference type="GO" id="GO:0006813">
    <property type="term" value="P:potassium ion transport"/>
    <property type="evidence" value="ECO:0007669"/>
    <property type="project" value="InterPro"/>
</dbReference>
<feature type="transmembrane region" description="Helical" evidence="8">
    <location>
        <begin position="12"/>
        <end position="31"/>
    </location>
</feature>
<dbReference type="Pfam" id="PF06826">
    <property type="entry name" value="Asp-Al_Ex"/>
    <property type="match status" value="2"/>
</dbReference>
<evidence type="ECO:0000256" key="4">
    <source>
        <dbReference type="ARBA" id="ARBA00022475"/>
    </source>
</evidence>
<feature type="domain" description="RCK C-terminal" evidence="9">
    <location>
        <begin position="281"/>
        <end position="365"/>
    </location>
</feature>
<dbReference type="InterPro" id="IPR050144">
    <property type="entry name" value="AAE_transporter"/>
</dbReference>
<keyword evidence="6 8" id="KW-1133">Transmembrane helix</keyword>
<dbReference type="KEGG" id="alkq:M9189_05545"/>
<reference evidence="10" key="2">
    <citation type="submission" date="2022-06" db="EMBL/GenBank/DDBJ databases">
        <title>Xiashengella guii gen. nov. sp. nov., a bacterium isolated form anaerobic digestion tank.</title>
        <authorList>
            <person name="Huang H."/>
        </authorList>
    </citation>
    <scope>NUCLEOTIDE SEQUENCE</scope>
    <source>
        <strain evidence="10">Ai-910</strain>
    </source>
</reference>
<dbReference type="GO" id="GO:0008324">
    <property type="term" value="F:monoatomic cation transmembrane transporter activity"/>
    <property type="evidence" value="ECO:0007669"/>
    <property type="project" value="InterPro"/>
</dbReference>
<keyword evidence="4" id="KW-1003">Cell membrane</keyword>
<sequence length="551" mass="59514">MDFLLSLFKGTGIATTILFISLTAFVGVLLGKITIKNVKLGVAGVLFSGLFFAHFGAKVDAHVLHFVREFGLILFVYSIGVEVGPRFVNSFRNDGLKLNMLALSVVLLGFITAFAIHMIGGVDPAVVTGIMSGAVTNTPGLGAAQQALIESGKPDDAAIAGMGYAVAYPFGVIGIILTMLLVRWIFRIKIDKEVNEYNAQITKNQQKLEGVEVAVTNPNLFGQKLSYLKNFVDKELVISRIERGGDFFIPTDDSTLEKGDVIYGVSAINHIDNLKIKIGEVTIGQKREISGSLAMFHVLVTNRKLAGKTIEQIGIYRRYEANITRIFRSGMEILPTLDTTVEFGDTVRVVGKRELLPEVRHELGNSVKELAHPNVIPLFMGIFLGVILGSIPIFLPGLPAPAKLGLAGGPLLIAILLGHKGRIGSLDFYMTPGANMMLKELGIILFLCCVGLSSGGQFVETLSKGGSAWLLYGALITFVPIFIVSLVARFMKLNYLKICGVISGAMTDPPALEYANSIAPVYAQASAYATVYPLTMFLRILLAQTLILLTL</sequence>
<dbReference type="InterPro" id="IPR006512">
    <property type="entry name" value="YidE_YbjL"/>
</dbReference>
<comment type="similarity">
    <text evidence="2">Belongs to the AAE transporter (TC 2.A.81) family.</text>
</comment>
<feature type="domain" description="RCK C-terminal" evidence="9">
    <location>
        <begin position="196"/>
        <end position="280"/>
    </location>
</feature>
<feature type="transmembrane region" description="Helical" evidence="8">
    <location>
        <begin position="440"/>
        <end position="458"/>
    </location>
</feature>
<feature type="transmembrane region" description="Helical" evidence="8">
    <location>
        <begin position="38"/>
        <end position="57"/>
    </location>
</feature>
<evidence type="ECO:0000256" key="2">
    <source>
        <dbReference type="ARBA" id="ARBA00009854"/>
    </source>
</evidence>
<keyword evidence="7 8" id="KW-0472">Membrane</keyword>
<keyword evidence="3" id="KW-0813">Transport</keyword>
<dbReference type="AlphaFoldDB" id="A0A9J6ZT23"/>
<dbReference type="NCBIfam" id="TIGR01625">
    <property type="entry name" value="YidE_YbjL_dupl"/>
    <property type="match status" value="2"/>
</dbReference>
<feature type="transmembrane region" description="Helical" evidence="8">
    <location>
        <begin position="69"/>
        <end position="88"/>
    </location>
</feature>
<dbReference type="EMBL" id="CP098400">
    <property type="protein sequence ID" value="URW80813.1"/>
    <property type="molecule type" value="Genomic_DNA"/>
</dbReference>
<evidence type="ECO:0000256" key="6">
    <source>
        <dbReference type="ARBA" id="ARBA00022989"/>
    </source>
</evidence>
<keyword evidence="5 8" id="KW-0812">Transmembrane</keyword>
<dbReference type="PANTHER" id="PTHR30445:SF3">
    <property type="entry name" value="TRANSPORT PROTEIN YIDE-RELATED"/>
    <property type="match status" value="1"/>
</dbReference>
<evidence type="ECO:0000256" key="3">
    <source>
        <dbReference type="ARBA" id="ARBA00022448"/>
    </source>
</evidence>
<dbReference type="NCBIfam" id="NF003007">
    <property type="entry name" value="PRK03818.1"/>
    <property type="match status" value="1"/>
</dbReference>
<gene>
    <name evidence="10" type="ORF">M9189_05545</name>
</gene>
<accession>A0A9J6ZT23</accession>
<dbReference type="PROSITE" id="PS51202">
    <property type="entry name" value="RCK_C"/>
    <property type="match status" value="2"/>
</dbReference>
<feature type="transmembrane region" description="Helical" evidence="8">
    <location>
        <begin position="470"/>
        <end position="488"/>
    </location>
</feature>
<feature type="transmembrane region" description="Helical" evidence="8">
    <location>
        <begin position="375"/>
        <end position="395"/>
    </location>
</feature>
<evidence type="ECO:0000256" key="1">
    <source>
        <dbReference type="ARBA" id="ARBA00004651"/>
    </source>
</evidence>
<evidence type="ECO:0000256" key="5">
    <source>
        <dbReference type="ARBA" id="ARBA00022692"/>
    </source>
</evidence>
<dbReference type="GO" id="GO:0005886">
    <property type="term" value="C:plasma membrane"/>
    <property type="evidence" value="ECO:0007669"/>
    <property type="project" value="UniProtKB-SubCell"/>
</dbReference>
<dbReference type="InterPro" id="IPR006037">
    <property type="entry name" value="RCK_C"/>
</dbReference>
<dbReference type="Proteomes" id="UP001056426">
    <property type="component" value="Chromosome"/>
</dbReference>
<evidence type="ECO:0000256" key="8">
    <source>
        <dbReference type="SAM" id="Phobius"/>
    </source>
</evidence>
<dbReference type="InterPro" id="IPR036721">
    <property type="entry name" value="RCK_C_sf"/>
</dbReference>
<name>A0A9J6ZT23_9BACT</name>
<keyword evidence="11" id="KW-1185">Reference proteome</keyword>
<feature type="transmembrane region" description="Helical" evidence="8">
    <location>
        <begin position="401"/>
        <end position="419"/>
    </location>
</feature>
<evidence type="ECO:0000313" key="10">
    <source>
        <dbReference type="EMBL" id="URW80813.1"/>
    </source>
</evidence>
<protein>
    <submittedName>
        <fullName evidence="10">Transporter</fullName>
    </submittedName>
</protein>
<evidence type="ECO:0000256" key="7">
    <source>
        <dbReference type="ARBA" id="ARBA00023136"/>
    </source>
</evidence>
<comment type="subcellular location">
    <subcellularLocation>
        <location evidence="1">Cell membrane</location>
        <topology evidence="1">Multi-pass membrane protein</topology>
    </subcellularLocation>
</comment>
<proteinExistence type="inferred from homology"/>
<dbReference type="Pfam" id="PF02080">
    <property type="entry name" value="TrkA_C"/>
    <property type="match status" value="1"/>
</dbReference>
<dbReference type="PANTHER" id="PTHR30445">
    <property type="entry name" value="K(+)_H(+) ANTIPORTER SUBUNIT KHTT"/>
    <property type="match status" value="1"/>
</dbReference>
<evidence type="ECO:0000313" key="11">
    <source>
        <dbReference type="Proteomes" id="UP001056426"/>
    </source>
</evidence>
<feature type="transmembrane region" description="Helical" evidence="8">
    <location>
        <begin position="166"/>
        <end position="186"/>
    </location>
</feature>
<dbReference type="SUPFAM" id="SSF116726">
    <property type="entry name" value="TrkA C-terminal domain-like"/>
    <property type="match status" value="2"/>
</dbReference>
<dbReference type="RefSeq" id="WP_250725253.1">
    <property type="nucleotide sequence ID" value="NZ_CP098400.1"/>
</dbReference>
<reference evidence="10" key="1">
    <citation type="submission" date="2022-05" db="EMBL/GenBank/DDBJ databases">
        <authorList>
            <person name="Sun X."/>
        </authorList>
    </citation>
    <scope>NUCLEOTIDE SEQUENCE</scope>
    <source>
        <strain evidence="10">Ai-910</strain>
    </source>
</reference>